<dbReference type="GeneID" id="64662838"/>
<dbReference type="EMBL" id="JABBWK010000132">
    <property type="protein sequence ID" value="KAG1890742.1"/>
    <property type="molecule type" value="Genomic_DNA"/>
</dbReference>
<evidence type="ECO:0000313" key="2">
    <source>
        <dbReference type="EMBL" id="KAG1890742.1"/>
    </source>
</evidence>
<dbReference type="SUPFAM" id="SSF54695">
    <property type="entry name" value="POZ domain"/>
    <property type="match status" value="1"/>
</dbReference>
<dbReference type="AlphaFoldDB" id="A0AAD4DRC0"/>
<name>A0AAD4DRC0_9AGAM</name>
<dbReference type="Proteomes" id="UP001195769">
    <property type="component" value="Unassembled WGS sequence"/>
</dbReference>
<dbReference type="PROSITE" id="PS50097">
    <property type="entry name" value="BTB"/>
    <property type="match status" value="1"/>
</dbReference>
<accession>A0AAD4DRC0</accession>
<keyword evidence="3" id="KW-1185">Reference proteome</keyword>
<dbReference type="InterPro" id="IPR011333">
    <property type="entry name" value="SKP1/BTB/POZ_sf"/>
</dbReference>
<reference evidence="2" key="1">
    <citation type="journal article" date="2020" name="New Phytol.">
        <title>Comparative genomics reveals dynamic genome evolution in host specialist ectomycorrhizal fungi.</title>
        <authorList>
            <person name="Lofgren L.A."/>
            <person name="Nguyen N.H."/>
            <person name="Vilgalys R."/>
            <person name="Ruytinx J."/>
            <person name="Liao H.L."/>
            <person name="Branco S."/>
            <person name="Kuo A."/>
            <person name="LaButti K."/>
            <person name="Lipzen A."/>
            <person name="Andreopoulos W."/>
            <person name="Pangilinan J."/>
            <person name="Riley R."/>
            <person name="Hundley H."/>
            <person name="Na H."/>
            <person name="Barry K."/>
            <person name="Grigoriev I.V."/>
            <person name="Stajich J.E."/>
            <person name="Kennedy P.G."/>
        </authorList>
    </citation>
    <scope>NUCLEOTIDE SEQUENCE</scope>
    <source>
        <strain evidence="2">FC203</strain>
    </source>
</reference>
<organism evidence="2 3">
    <name type="scientific">Suillus fuscotomentosus</name>
    <dbReference type="NCBI Taxonomy" id="1912939"/>
    <lineage>
        <taxon>Eukaryota</taxon>
        <taxon>Fungi</taxon>
        <taxon>Dikarya</taxon>
        <taxon>Basidiomycota</taxon>
        <taxon>Agaricomycotina</taxon>
        <taxon>Agaricomycetes</taxon>
        <taxon>Agaricomycetidae</taxon>
        <taxon>Boletales</taxon>
        <taxon>Suillineae</taxon>
        <taxon>Suillaceae</taxon>
        <taxon>Suillus</taxon>
    </lineage>
</organism>
<evidence type="ECO:0000259" key="1">
    <source>
        <dbReference type="PROSITE" id="PS50097"/>
    </source>
</evidence>
<protein>
    <recommendedName>
        <fullName evidence="1">BTB domain-containing protein</fullName>
    </recommendedName>
</protein>
<dbReference type="Pfam" id="PF00651">
    <property type="entry name" value="BTB"/>
    <property type="match status" value="1"/>
</dbReference>
<gene>
    <name evidence="2" type="ORF">F5891DRAFT_1197823</name>
</gene>
<dbReference type="InterPro" id="IPR000210">
    <property type="entry name" value="BTB/POZ_dom"/>
</dbReference>
<proteinExistence type="predicted"/>
<dbReference type="Gene3D" id="3.30.710.10">
    <property type="entry name" value="Potassium Channel Kv1.1, Chain A"/>
    <property type="match status" value="1"/>
</dbReference>
<feature type="domain" description="BTB" evidence="1">
    <location>
        <begin position="13"/>
        <end position="81"/>
    </location>
</feature>
<comment type="caution">
    <text evidence="2">The sequence shown here is derived from an EMBL/GenBank/DDBJ whole genome shotgun (WGS) entry which is preliminary data.</text>
</comment>
<evidence type="ECO:0000313" key="3">
    <source>
        <dbReference type="Proteomes" id="UP001195769"/>
    </source>
</evidence>
<sequence length="324" mass="36907">MARRHASLYFFDGNIALMASNDFGEKTVFRVHQSILSHYSTVFADMLALPPVPEAETYDDVPLVCLPDNAEEIESLLKAIYLPRFPPLYPRLSRCAPRTIYHLLNLSNKYEINELRREVVQQLEADWPTSLARWDQLEGEIAGLADPDSDSMRCLLPEDPLPDPASAIQLARECQVPTILPAAFYHLSRLSIRCQPDKASSICKPRRRTANWGLLTAGDLRCLLLGREGLLQVTDSMLTTEASDVDGQIHWMVDRCRGSQRVEVMNNIREECQSTPDILATLRGHATTEELLTCQICRRMIRDRLKQVRYALWTKLPSLFQLEN</sequence>
<dbReference type="RefSeq" id="XP_041218008.1">
    <property type="nucleotide sequence ID" value="XM_041368540.1"/>
</dbReference>